<accession>A0A2P2PX54</accession>
<evidence type="ECO:0000313" key="1">
    <source>
        <dbReference type="EMBL" id="MBX59324.1"/>
    </source>
</evidence>
<proteinExistence type="predicted"/>
<sequence length="14" mass="1810">MLRKSKQDKYRSRN</sequence>
<protein>
    <submittedName>
        <fullName evidence="1">Uncharacterized protein</fullName>
    </submittedName>
</protein>
<name>A0A2P2PX54_RHIMU</name>
<reference evidence="1" key="1">
    <citation type="submission" date="2018-02" db="EMBL/GenBank/DDBJ databases">
        <title>Rhizophora mucronata_Transcriptome.</title>
        <authorList>
            <person name="Meera S.P."/>
            <person name="Sreeshan A."/>
            <person name="Augustine A."/>
        </authorList>
    </citation>
    <scope>NUCLEOTIDE SEQUENCE</scope>
    <source>
        <tissue evidence="1">Leaf</tissue>
    </source>
</reference>
<organism evidence="1">
    <name type="scientific">Rhizophora mucronata</name>
    <name type="common">Asiatic mangrove</name>
    <dbReference type="NCBI Taxonomy" id="61149"/>
    <lineage>
        <taxon>Eukaryota</taxon>
        <taxon>Viridiplantae</taxon>
        <taxon>Streptophyta</taxon>
        <taxon>Embryophyta</taxon>
        <taxon>Tracheophyta</taxon>
        <taxon>Spermatophyta</taxon>
        <taxon>Magnoliopsida</taxon>
        <taxon>eudicotyledons</taxon>
        <taxon>Gunneridae</taxon>
        <taxon>Pentapetalae</taxon>
        <taxon>rosids</taxon>
        <taxon>fabids</taxon>
        <taxon>Malpighiales</taxon>
        <taxon>Rhizophoraceae</taxon>
        <taxon>Rhizophora</taxon>
    </lineage>
</organism>
<dbReference type="EMBL" id="GGEC01078840">
    <property type="protein sequence ID" value="MBX59324.1"/>
    <property type="molecule type" value="Transcribed_RNA"/>
</dbReference>